<dbReference type="InterPro" id="IPR036525">
    <property type="entry name" value="Tubulin/FtsZ_GTPase_sf"/>
</dbReference>
<evidence type="ECO:0000256" key="2">
    <source>
        <dbReference type="ARBA" id="ARBA00022741"/>
    </source>
</evidence>
<dbReference type="AlphaFoldDB" id="A0A0E3X155"/>
<dbReference type="PANTHER" id="PTHR30314">
    <property type="entry name" value="CELL DIVISION PROTEIN FTSZ-RELATED"/>
    <property type="match status" value="1"/>
</dbReference>
<dbReference type="GO" id="GO:0051301">
    <property type="term" value="P:cell division"/>
    <property type="evidence" value="ECO:0007669"/>
    <property type="project" value="UniProtKB-KW"/>
</dbReference>
<dbReference type="Gene3D" id="3.40.50.1440">
    <property type="entry name" value="Tubulin/FtsZ, GTPase domain"/>
    <property type="match status" value="1"/>
</dbReference>
<keyword evidence="8" id="KW-0131">Cell cycle</keyword>
<dbReference type="InterPro" id="IPR024757">
    <property type="entry name" value="FtsZ_C"/>
</dbReference>
<keyword evidence="3" id="KW-0342">GTP-binding</keyword>
<evidence type="ECO:0000313" key="8">
    <source>
        <dbReference type="EMBL" id="KAF0853081.1"/>
    </source>
</evidence>
<evidence type="ECO:0000256" key="1">
    <source>
        <dbReference type="ARBA" id="ARBA00009690"/>
    </source>
</evidence>
<reference evidence="8" key="2">
    <citation type="submission" date="2019-09" db="EMBL/GenBank/DDBJ databases">
        <title>The Mitochondrial Proteome of the Jakobid, Andalucia godoyi, a Protist With the Most Gene-Rich and Bacteria-Like Mitochondrial Genome.</title>
        <authorList>
            <person name="Gray M.W."/>
            <person name="Burger G."/>
            <person name="Derelle R."/>
            <person name="Klimes V."/>
            <person name="Leger M."/>
            <person name="Sarrasin M."/>
            <person name="Vlcek C."/>
            <person name="Roger A.J."/>
            <person name="Elias M."/>
            <person name="Lang B.F."/>
        </authorList>
    </citation>
    <scope>NUCLEOTIDE SEQUENCE</scope>
    <source>
        <strain evidence="8">And28</strain>
    </source>
</reference>
<dbReference type="InterPro" id="IPR000158">
    <property type="entry name" value="Cell_div_FtsZ"/>
</dbReference>
<dbReference type="GO" id="GO:0003924">
    <property type="term" value="F:GTPase activity"/>
    <property type="evidence" value="ECO:0007669"/>
    <property type="project" value="InterPro"/>
</dbReference>
<dbReference type="InterPro" id="IPR008280">
    <property type="entry name" value="Tub_FtsZ_C"/>
</dbReference>
<dbReference type="CDD" id="cd02201">
    <property type="entry name" value="FtsZ_type1"/>
    <property type="match status" value="1"/>
</dbReference>
<dbReference type="InterPro" id="IPR020805">
    <property type="entry name" value="Cell_div_FtsZ_CS"/>
</dbReference>
<dbReference type="PANTHER" id="PTHR30314:SF3">
    <property type="entry name" value="MITOCHONDRIAL DIVISION PROTEIN FSZA"/>
    <property type="match status" value="1"/>
</dbReference>
<evidence type="ECO:0000313" key="7">
    <source>
        <dbReference type="EMBL" id="AKB90674.1"/>
    </source>
</evidence>
<dbReference type="Pfam" id="PF12327">
    <property type="entry name" value="FtsZ_C"/>
    <property type="match status" value="1"/>
</dbReference>
<keyword evidence="9" id="KW-1185">Reference proteome</keyword>
<protein>
    <submittedName>
        <fullName evidence="7">Mitochondrial FtsZ1</fullName>
    </submittedName>
    <submittedName>
        <fullName evidence="8">Mitochondrial cell division protein FtsZ1</fullName>
    </submittedName>
</protein>
<dbReference type="Pfam" id="PF00091">
    <property type="entry name" value="Tubulin"/>
    <property type="match status" value="1"/>
</dbReference>
<organism evidence="7">
    <name type="scientific">Andalucia godoyi</name>
    <name type="common">Flagellate</name>
    <dbReference type="NCBI Taxonomy" id="505711"/>
    <lineage>
        <taxon>Eukaryota</taxon>
        <taxon>Discoba</taxon>
        <taxon>Jakobida</taxon>
        <taxon>Andalucina</taxon>
        <taxon>Andaluciidae</taxon>
        <taxon>Andalucia</taxon>
    </lineage>
</organism>
<dbReference type="GO" id="GO:0032153">
    <property type="term" value="C:cell division site"/>
    <property type="evidence" value="ECO:0007669"/>
    <property type="project" value="TreeGrafter"/>
</dbReference>
<proteinExistence type="inferred from homology"/>
<evidence type="ECO:0000259" key="6">
    <source>
        <dbReference type="SMART" id="SM00865"/>
    </source>
</evidence>
<feature type="compositionally biased region" description="Low complexity" evidence="4">
    <location>
        <begin position="89"/>
        <end position="123"/>
    </location>
</feature>
<keyword evidence="2" id="KW-0547">Nucleotide-binding</keyword>
<feature type="domain" description="Tubulin/FtsZ 2-layer sandwich" evidence="6">
    <location>
        <begin position="374"/>
        <end position="546"/>
    </location>
</feature>
<dbReference type="EMBL" id="VRVR01000003">
    <property type="protein sequence ID" value="KAF0853081.1"/>
    <property type="molecule type" value="Genomic_DNA"/>
</dbReference>
<dbReference type="Proteomes" id="UP000799049">
    <property type="component" value="Unassembled WGS sequence"/>
</dbReference>
<dbReference type="SMART" id="SM00864">
    <property type="entry name" value="Tubulin"/>
    <property type="match status" value="1"/>
</dbReference>
<evidence type="ECO:0000259" key="5">
    <source>
        <dbReference type="SMART" id="SM00864"/>
    </source>
</evidence>
<sequence>MKTSKDKMLVRKSGVLLARMFASSNAGNRSRPSIFVPHSFAAPFPIAEPAVSAKQLPAVGSEQSAVNMLVNSGLFHRVPPQANPVRKLSSSVSHPNSAASVHPSFSSPNATAGSASGNGSSATLHNVGNARNEHHHGAISSSRNVSSHSVAESKVLSPHRPRITVFGVGGGGCNAVAAMARANLPLILGIDLVAANTDAQALSRISSILSPRDEMQGSSAPLVKTIQLGRRLTNGLGAGARPEVGKLAAEESLDEICAAMEGAHMVFVTAGLGGGTGTGAAPVVARAAYEQGLLTVSVVTTPFAFEGKARSRVASSGLAELAAAVDTLLVVPNQNLFRVSQKGTTLLDAFAAADGVLRDAVRSVTELMVVPGLVNLDFADVRTVMSDRGRAVMGAGEASISEIQDIEKKVAESGIVPVGGTEQTEESTAKDHAANEMGTTVSALSARVRDSEKVRRSVLAASRAISNPLLEDAKLSAAKGVLVNITGGDDLTLWEVDAAAEKIRSAVDPDATVIVGTSFRADLEPGTVRVAVVAAGVEPLVRSESKQVAK</sequence>
<dbReference type="InterPro" id="IPR045061">
    <property type="entry name" value="FtsZ/CetZ"/>
</dbReference>
<dbReference type="HAMAP" id="MF_00909">
    <property type="entry name" value="FtsZ"/>
    <property type="match status" value="1"/>
</dbReference>
<comment type="similarity">
    <text evidence="1">Belongs to the FtsZ family.</text>
</comment>
<dbReference type="GO" id="GO:0005525">
    <property type="term" value="F:GTP binding"/>
    <property type="evidence" value="ECO:0007669"/>
    <property type="project" value="UniProtKB-KW"/>
</dbReference>
<evidence type="ECO:0000313" key="9">
    <source>
        <dbReference type="Proteomes" id="UP000799049"/>
    </source>
</evidence>
<feature type="compositionally biased region" description="Low complexity" evidence="4">
    <location>
        <begin position="140"/>
        <end position="153"/>
    </location>
</feature>
<dbReference type="SUPFAM" id="SSF52490">
    <property type="entry name" value="Tubulin nucleotide-binding domain-like"/>
    <property type="match status" value="1"/>
</dbReference>
<feature type="region of interest" description="Disordered" evidence="4">
    <location>
        <begin position="81"/>
        <end position="156"/>
    </location>
</feature>
<dbReference type="OrthoDB" id="18707at2759"/>
<dbReference type="GO" id="GO:0005737">
    <property type="term" value="C:cytoplasm"/>
    <property type="evidence" value="ECO:0007669"/>
    <property type="project" value="TreeGrafter"/>
</dbReference>
<dbReference type="FunFam" id="3.40.50.1440:FF:000001">
    <property type="entry name" value="Cell division protein FtsZ"/>
    <property type="match status" value="1"/>
</dbReference>
<dbReference type="InterPro" id="IPR018316">
    <property type="entry name" value="Tubulin/FtsZ_2-layer-sand-dom"/>
</dbReference>
<dbReference type="InterPro" id="IPR003008">
    <property type="entry name" value="Tubulin_FtsZ_GTPase"/>
</dbReference>
<evidence type="ECO:0000256" key="4">
    <source>
        <dbReference type="SAM" id="MobiDB-lite"/>
    </source>
</evidence>
<dbReference type="PROSITE" id="PS01135">
    <property type="entry name" value="FTSZ_2"/>
    <property type="match status" value="1"/>
</dbReference>
<accession>A0A0E3X155</accession>
<reference evidence="7" key="1">
    <citation type="journal article" date="2015" name="Proc. Natl. Acad. Sci. U.S.A.">
        <title>An ancestral bacterial division system is widespread in eukaryotic mitochondria.</title>
        <authorList>
            <person name="Leger M.M."/>
            <person name="Petru M."/>
            <person name="Zarsky V."/>
            <person name="Eme L."/>
            <person name="Vlcek C."/>
            <person name="Harding T."/>
            <person name="Lang B.F."/>
            <person name="Elias M."/>
            <person name="Dolezal P."/>
            <person name="Roger A.J."/>
        </authorList>
    </citation>
    <scope>NUCLEOTIDE SEQUENCE</scope>
    <source>
        <strain evidence="7">ATCC PRA-185</strain>
    </source>
</reference>
<evidence type="ECO:0000256" key="3">
    <source>
        <dbReference type="ARBA" id="ARBA00023134"/>
    </source>
</evidence>
<gene>
    <name evidence="8" type="ORF">ANDGO_05300</name>
</gene>
<dbReference type="SUPFAM" id="SSF55307">
    <property type="entry name" value="Tubulin C-terminal domain-like"/>
    <property type="match status" value="2"/>
</dbReference>
<dbReference type="PRINTS" id="PR00423">
    <property type="entry name" value="CELLDVISFTSZ"/>
</dbReference>
<name>A0A0E3X155_ANDGO</name>
<keyword evidence="8" id="KW-0132">Cell division</keyword>
<dbReference type="EMBL" id="KP324912">
    <property type="protein sequence ID" value="AKB90674.1"/>
    <property type="molecule type" value="Genomic_DNA"/>
</dbReference>
<feature type="domain" description="Tubulin/FtsZ GTPase" evidence="5">
    <location>
        <begin position="162"/>
        <end position="372"/>
    </location>
</feature>
<dbReference type="SMART" id="SM00865">
    <property type="entry name" value="Tubulin_C"/>
    <property type="match status" value="1"/>
</dbReference>